<feature type="compositionally biased region" description="Basic and acidic residues" evidence="1">
    <location>
        <begin position="348"/>
        <end position="358"/>
    </location>
</feature>
<comment type="caution">
    <text evidence="3">The sequence shown here is derived from an EMBL/GenBank/DDBJ whole genome shotgun (WGS) entry which is preliminary data.</text>
</comment>
<protein>
    <submittedName>
        <fullName evidence="3">Uncharacterized protein</fullName>
    </submittedName>
</protein>
<feature type="compositionally biased region" description="Basic and acidic residues" evidence="1">
    <location>
        <begin position="296"/>
        <end position="314"/>
    </location>
</feature>
<name>A0A9P6K9P5_9FUNG</name>
<feature type="signal peptide" evidence="2">
    <location>
        <begin position="1"/>
        <end position="19"/>
    </location>
</feature>
<organism evidence="3 4">
    <name type="scientific">Lunasporangiospora selenospora</name>
    <dbReference type="NCBI Taxonomy" id="979761"/>
    <lineage>
        <taxon>Eukaryota</taxon>
        <taxon>Fungi</taxon>
        <taxon>Fungi incertae sedis</taxon>
        <taxon>Mucoromycota</taxon>
        <taxon>Mortierellomycotina</taxon>
        <taxon>Mortierellomycetes</taxon>
        <taxon>Mortierellales</taxon>
        <taxon>Mortierellaceae</taxon>
        <taxon>Lunasporangiospora</taxon>
    </lineage>
</organism>
<evidence type="ECO:0000256" key="2">
    <source>
        <dbReference type="SAM" id="SignalP"/>
    </source>
</evidence>
<feature type="compositionally biased region" description="Basic and acidic residues" evidence="1">
    <location>
        <begin position="409"/>
        <end position="419"/>
    </location>
</feature>
<sequence length="419" mass="45745">MSTRIGFWITLLSIWITAAQEIPEQRAFDTPPQFVELERSIKLDPSRALYDSAQFSPNELAATAVSPFCKSFAFLCHTRCLQRGDLQNPGNANEFSVVVDQGQHKIEINRCTHVPNTDSIQVLCMCNNGVDLTAEVDYALEGVIDITGAGGNGTGTGEAGLIRPVAYETTTKTDFSTILKTTIQYQTETHYSVHTTTETLSSTIYRTTTTTSTTTLPGETTTKTDYRTKTLTTTSVKTDTTTVTEATTVTDTVTDTKTVTKTVVFTPQIAVANPTPPPLDRPDRYPPNNTRPNNDPNKENVDKKDGQDTKDAPHKIGSALVRPNQEGGASSGSGQGSAEVGQEAVQDPSDKNDLKIDSESQQSLGDDLNVEEDEGDDDEEDGDELFDEDGLGDDPKETRLDKRARRSGRRQDPQRGRRA</sequence>
<dbReference type="EMBL" id="JAABOA010005646">
    <property type="protein sequence ID" value="KAF9574960.1"/>
    <property type="molecule type" value="Genomic_DNA"/>
</dbReference>
<keyword evidence="4" id="KW-1185">Reference proteome</keyword>
<dbReference type="Proteomes" id="UP000780801">
    <property type="component" value="Unassembled WGS sequence"/>
</dbReference>
<accession>A0A9P6K9P5</accession>
<evidence type="ECO:0000313" key="4">
    <source>
        <dbReference type="Proteomes" id="UP000780801"/>
    </source>
</evidence>
<feature type="compositionally biased region" description="Acidic residues" evidence="1">
    <location>
        <begin position="368"/>
        <end position="392"/>
    </location>
</feature>
<evidence type="ECO:0000256" key="1">
    <source>
        <dbReference type="SAM" id="MobiDB-lite"/>
    </source>
</evidence>
<keyword evidence="2" id="KW-0732">Signal</keyword>
<reference evidence="3" key="1">
    <citation type="journal article" date="2020" name="Fungal Divers.">
        <title>Resolving the Mortierellaceae phylogeny through synthesis of multi-gene phylogenetics and phylogenomics.</title>
        <authorList>
            <person name="Vandepol N."/>
            <person name="Liber J."/>
            <person name="Desiro A."/>
            <person name="Na H."/>
            <person name="Kennedy M."/>
            <person name="Barry K."/>
            <person name="Grigoriev I.V."/>
            <person name="Miller A.N."/>
            <person name="O'Donnell K."/>
            <person name="Stajich J.E."/>
            <person name="Bonito G."/>
        </authorList>
    </citation>
    <scope>NUCLEOTIDE SEQUENCE</scope>
    <source>
        <strain evidence="3">KOD1015</strain>
    </source>
</reference>
<proteinExistence type="predicted"/>
<dbReference type="OrthoDB" id="2446753at2759"/>
<feature type="chain" id="PRO_5040377948" evidence="2">
    <location>
        <begin position="20"/>
        <end position="419"/>
    </location>
</feature>
<dbReference type="AlphaFoldDB" id="A0A9P6K9P5"/>
<gene>
    <name evidence="3" type="ORF">BGW38_008265</name>
</gene>
<evidence type="ECO:0000313" key="3">
    <source>
        <dbReference type="EMBL" id="KAF9574960.1"/>
    </source>
</evidence>
<feature type="compositionally biased region" description="Low complexity" evidence="1">
    <location>
        <begin position="286"/>
        <end position="295"/>
    </location>
</feature>
<feature type="region of interest" description="Disordered" evidence="1">
    <location>
        <begin position="269"/>
        <end position="419"/>
    </location>
</feature>